<organism evidence="7 8">
    <name type="scientific">Perkinsus olseni</name>
    <name type="common">Perkinsus atlanticus</name>
    <dbReference type="NCBI Taxonomy" id="32597"/>
    <lineage>
        <taxon>Eukaryota</taxon>
        <taxon>Sar</taxon>
        <taxon>Alveolata</taxon>
        <taxon>Perkinsozoa</taxon>
        <taxon>Perkinsea</taxon>
        <taxon>Perkinsida</taxon>
        <taxon>Perkinsidae</taxon>
        <taxon>Perkinsus</taxon>
    </lineage>
</organism>
<evidence type="ECO:0000313" key="8">
    <source>
        <dbReference type="Proteomes" id="UP000541610"/>
    </source>
</evidence>
<evidence type="ECO:0000313" key="7">
    <source>
        <dbReference type="EMBL" id="KAF4694693.1"/>
    </source>
</evidence>
<protein>
    <submittedName>
        <fullName evidence="7">Rhodanese- sulfurtransferase</fullName>
    </submittedName>
</protein>
<dbReference type="GO" id="GO:0005634">
    <property type="term" value="C:nucleus"/>
    <property type="evidence" value="ECO:0007669"/>
    <property type="project" value="UniProtKB-SubCell"/>
</dbReference>
<dbReference type="EMBL" id="JABANP010000029">
    <property type="protein sequence ID" value="KAF4694693.1"/>
    <property type="molecule type" value="Genomic_DNA"/>
</dbReference>
<evidence type="ECO:0000256" key="3">
    <source>
        <dbReference type="ARBA" id="ARBA00022517"/>
    </source>
</evidence>
<dbReference type="AlphaFoldDB" id="A0A7J6PEQ4"/>
<keyword evidence="4" id="KW-0539">Nucleus</keyword>
<comment type="similarity">
    <text evidence="2">Belongs to the RRS1 family.</text>
</comment>
<dbReference type="InterPro" id="IPR007023">
    <property type="entry name" value="Ribosom_reg"/>
</dbReference>
<dbReference type="Pfam" id="PF04939">
    <property type="entry name" value="RRS1"/>
    <property type="match status" value="1"/>
</dbReference>
<evidence type="ECO:0000256" key="6">
    <source>
        <dbReference type="SAM" id="MobiDB-lite"/>
    </source>
</evidence>
<sequence length="512" mass="56832">MSSGCLAVGRMRTNTLSLGHSPHSVSFEMCEMDKPEACVSEKARIDKYGISDAVETAGHGGEEYYTFIRASGTLSKCRVQHADLIKRGGVYWCDSWGKKKSQPPITLHKGNLLVFIPGRDKDTGEAKTFTARLTLLDEPSLEKGKDLELNYAIDLRNCEVGSGEELHCQEPIPSHVRVKSGFTSAGQNVVGLLCIMAALRSPYPAKEDNLSYQLCDLAAFDIDHIDAKKDDLEEIARDNTQLLINRIFDLRTESAGIAEGPVFATLPEATQLARQPDGLVVRLPREKPLPKPKPMTRWEKFAKEKGLDAKKKRSRMVWDETSKDWVPRWGPNSIKHNQEKMNWLVEVDEDRGDNPYEDPFAKQKAIEKLGQAKQKVREMRNKLEGVGKKLPAGISGGPELGSIKRGTINLKESLARAQKSSASSGKFDKRQKNEKEVPVAKRRKVNTATPINEEKSKNLAVIGRLMKGETTSTGTVKVDKKKAAGWGQTLHEAARKEEKAQSGGAKKKKAHR</sequence>
<dbReference type="GO" id="GO:0016740">
    <property type="term" value="F:transferase activity"/>
    <property type="evidence" value="ECO:0007669"/>
    <property type="project" value="UniProtKB-KW"/>
</dbReference>
<accession>A0A7J6PEQ4</accession>
<evidence type="ECO:0000256" key="5">
    <source>
        <dbReference type="SAM" id="Coils"/>
    </source>
</evidence>
<feature type="coiled-coil region" evidence="5">
    <location>
        <begin position="362"/>
        <end position="389"/>
    </location>
</feature>
<keyword evidence="3" id="KW-0690">Ribosome biogenesis</keyword>
<name>A0A7J6PEQ4_PEROL</name>
<feature type="compositionally biased region" description="Basic and acidic residues" evidence="6">
    <location>
        <begin position="426"/>
        <end position="439"/>
    </location>
</feature>
<keyword evidence="7" id="KW-0808">Transferase</keyword>
<dbReference type="GO" id="GO:0042254">
    <property type="term" value="P:ribosome biogenesis"/>
    <property type="evidence" value="ECO:0007669"/>
    <property type="project" value="UniProtKB-KW"/>
</dbReference>
<proteinExistence type="inferred from homology"/>
<evidence type="ECO:0000256" key="4">
    <source>
        <dbReference type="ARBA" id="ARBA00023242"/>
    </source>
</evidence>
<evidence type="ECO:0000256" key="1">
    <source>
        <dbReference type="ARBA" id="ARBA00004123"/>
    </source>
</evidence>
<comment type="caution">
    <text evidence="7">The sequence shown here is derived from an EMBL/GenBank/DDBJ whole genome shotgun (WGS) entry which is preliminary data.</text>
</comment>
<keyword evidence="5" id="KW-0175">Coiled coil</keyword>
<reference evidence="7 8" key="1">
    <citation type="submission" date="2020-04" db="EMBL/GenBank/DDBJ databases">
        <title>Perkinsus olseni comparative genomics.</title>
        <authorList>
            <person name="Bogema D.R."/>
        </authorList>
    </citation>
    <scope>NUCLEOTIDE SEQUENCE [LARGE SCALE GENOMIC DNA]</scope>
    <source>
        <strain evidence="7">00978-12</strain>
    </source>
</reference>
<dbReference type="Proteomes" id="UP000541610">
    <property type="component" value="Unassembled WGS sequence"/>
</dbReference>
<feature type="region of interest" description="Disordered" evidence="6">
    <location>
        <begin position="414"/>
        <end position="456"/>
    </location>
</feature>
<gene>
    <name evidence="7" type="primary">RRS1</name>
    <name evidence="7" type="ORF">FOZ60_007205</name>
</gene>
<dbReference type="OrthoDB" id="28455at2759"/>
<comment type="subcellular location">
    <subcellularLocation>
        <location evidence="1">Nucleus</location>
    </subcellularLocation>
</comment>
<evidence type="ECO:0000256" key="2">
    <source>
        <dbReference type="ARBA" id="ARBA00010077"/>
    </source>
</evidence>
<feature type="region of interest" description="Disordered" evidence="6">
    <location>
        <begin position="470"/>
        <end position="512"/>
    </location>
</feature>